<dbReference type="SUPFAM" id="SSF56655">
    <property type="entry name" value="Carbohydrate phosphatase"/>
    <property type="match status" value="1"/>
</dbReference>
<dbReference type="InterPro" id="IPR020550">
    <property type="entry name" value="Inositol_monophosphatase_CS"/>
</dbReference>
<protein>
    <recommendedName>
        <fullName evidence="8">Inositol-phosphate phosphatase</fullName>
    </recommendedName>
</protein>
<dbReference type="Gene3D" id="3.30.540.10">
    <property type="entry name" value="Fructose-1,6-Bisphosphatase, subunit A, domain 1"/>
    <property type="match status" value="1"/>
</dbReference>
<dbReference type="Pfam" id="PF00459">
    <property type="entry name" value="Inositol_P"/>
    <property type="match status" value="1"/>
</dbReference>
<dbReference type="GO" id="GO:0008934">
    <property type="term" value="F:inositol monophosphate 1-phosphatase activity"/>
    <property type="evidence" value="ECO:0007669"/>
    <property type="project" value="TreeGrafter"/>
</dbReference>
<dbReference type="GO" id="GO:0046854">
    <property type="term" value="P:phosphatidylinositol phosphate biosynthetic process"/>
    <property type="evidence" value="ECO:0007669"/>
    <property type="project" value="InterPro"/>
</dbReference>
<dbReference type="PANTHER" id="PTHR20854:SF4">
    <property type="entry name" value="INOSITOL-1-MONOPHOSPHATASE-RELATED"/>
    <property type="match status" value="1"/>
</dbReference>
<dbReference type="GO" id="GO:0006020">
    <property type="term" value="P:inositol metabolic process"/>
    <property type="evidence" value="ECO:0007669"/>
    <property type="project" value="TreeGrafter"/>
</dbReference>
<feature type="binding site" evidence="5">
    <location>
        <position position="94"/>
    </location>
    <ligand>
        <name>Mg(2+)</name>
        <dbReference type="ChEBI" id="CHEBI:18420"/>
        <label>1</label>
        <note>catalytic</note>
    </ligand>
</feature>
<dbReference type="GO" id="GO:0046872">
    <property type="term" value="F:metal ion binding"/>
    <property type="evidence" value="ECO:0007669"/>
    <property type="project" value="UniProtKB-KW"/>
</dbReference>
<feature type="binding site" evidence="5">
    <location>
        <position position="212"/>
    </location>
    <ligand>
        <name>Mg(2+)</name>
        <dbReference type="ChEBI" id="CHEBI:18420"/>
        <label>1</label>
        <note>catalytic</note>
    </ligand>
</feature>
<dbReference type="PRINTS" id="PR00377">
    <property type="entry name" value="IMPHPHTASES"/>
</dbReference>
<proteinExistence type="predicted"/>
<name>A0A1G2CER9_9BACT</name>
<sequence>MKDMDTFRPDAAIRRLQPILRDIGRKVLAIRWSGHFNTQRKSRYSDIVTRGDKLSEQMIAAHIKQHYPAHRVRGEEGTDVRSNSSYEWIIDPIDGTTNYSKGNNSFGISVGLYKNGRGVLGVVYFPALQKLAYAVRGHGAFVNRKRVRMGKNNIALKDALIAAGGISRNKKYEELRDRVMNVLMGGSFVAETLWLIENQIDAYIHMGATPYDCAAVRVIVEEAGGVVSGIASKVINMDDKKTPIILAKSERLVRELRKVIRGK</sequence>
<evidence type="ECO:0008006" key="8">
    <source>
        <dbReference type="Google" id="ProtNLM"/>
    </source>
</evidence>
<evidence type="ECO:0000313" key="6">
    <source>
        <dbReference type="EMBL" id="OGY99874.1"/>
    </source>
</evidence>
<dbReference type="Proteomes" id="UP000178880">
    <property type="component" value="Unassembled WGS sequence"/>
</dbReference>
<dbReference type="Gene3D" id="3.40.190.80">
    <property type="match status" value="1"/>
</dbReference>
<dbReference type="InterPro" id="IPR000760">
    <property type="entry name" value="Inositol_monophosphatase-like"/>
</dbReference>
<comment type="caution">
    <text evidence="6">The sequence shown here is derived from an EMBL/GenBank/DDBJ whole genome shotgun (WGS) entry which is preliminary data.</text>
</comment>
<evidence type="ECO:0000256" key="2">
    <source>
        <dbReference type="ARBA" id="ARBA00022723"/>
    </source>
</evidence>
<accession>A0A1G2CER9</accession>
<comment type="cofactor">
    <cofactor evidence="1 5">
        <name>Mg(2+)</name>
        <dbReference type="ChEBI" id="CHEBI:18420"/>
    </cofactor>
</comment>
<feature type="binding site" evidence="5">
    <location>
        <position position="93"/>
    </location>
    <ligand>
        <name>Mg(2+)</name>
        <dbReference type="ChEBI" id="CHEBI:18420"/>
        <label>2</label>
    </ligand>
</feature>
<organism evidence="6 7">
    <name type="scientific">Candidatus Liptonbacteria bacterium RIFCSPLOWO2_01_FULL_52_25</name>
    <dbReference type="NCBI Taxonomy" id="1798650"/>
    <lineage>
        <taxon>Bacteria</taxon>
        <taxon>Candidatus Liptoniibacteriota</taxon>
    </lineage>
</organism>
<dbReference type="AlphaFoldDB" id="A0A1G2CER9"/>
<gene>
    <name evidence="6" type="ORF">A2945_02680</name>
</gene>
<evidence type="ECO:0000313" key="7">
    <source>
        <dbReference type="Proteomes" id="UP000178880"/>
    </source>
</evidence>
<keyword evidence="2 5" id="KW-0479">Metal-binding</keyword>
<evidence type="ECO:0000256" key="4">
    <source>
        <dbReference type="ARBA" id="ARBA00022842"/>
    </source>
</evidence>
<dbReference type="InterPro" id="IPR020583">
    <property type="entry name" value="Inositol_monoP_metal-BS"/>
</dbReference>
<dbReference type="CDD" id="cd01637">
    <property type="entry name" value="IMPase_like"/>
    <property type="match status" value="1"/>
</dbReference>
<feature type="binding site" evidence="5">
    <location>
        <position position="75"/>
    </location>
    <ligand>
        <name>Mg(2+)</name>
        <dbReference type="ChEBI" id="CHEBI:18420"/>
        <label>1</label>
        <note>catalytic</note>
    </ligand>
</feature>
<evidence type="ECO:0000256" key="1">
    <source>
        <dbReference type="ARBA" id="ARBA00001946"/>
    </source>
</evidence>
<evidence type="ECO:0000256" key="5">
    <source>
        <dbReference type="PIRSR" id="PIRSR600760-2"/>
    </source>
</evidence>
<dbReference type="FunFam" id="3.30.540.10:FF:000003">
    <property type="entry name" value="Inositol-1-monophosphatase"/>
    <property type="match status" value="1"/>
</dbReference>
<dbReference type="PROSITE" id="PS00630">
    <property type="entry name" value="IMP_2"/>
    <property type="match status" value="1"/>
</dbReference>
<reference evidence="6 7" key="1">
    <citation type="journal article" date="2016" name="Nat. Commun.">
        <title>Thousands of microbial genomes shed light on interconnected biogeochemical processes in an aquifer system.</title>
        <authorList>
            <person name="Anantharaman K."/>
            <person name="Brown C.T."/>
            <person name="Hug L.A."/>
            <person name="Sharon I."/>
            <person name="Castelle C.J."/>
            <person name="Probst A.J."/>
            <person name="Thomas B.C."/>
            <person name="Singh A."/>
            <person name="Wilkins M.J."/>
            <person name="Karaoz U."/>
            <person name="Brodie E.L."/>
            <person name="Williams K.H."/>
            <person name="Hubbard S.S."/>
            <person name="Banfield J.F."/>
        </authorList>
    </citation>
    <scope>NUCLEOTIDE SEQUENCE [LARGE SCALE GENOMIC DNA]</scope>
</reference>
<keyword evidence="4 5" id="KW-0460">Magnesium</keyword>
<dbReference type="GO" id="GO:0007165">
    <property type="term" value="P:signal transduction"/>
    <property type="evidence" value="ECO:0007669"/>
    <property type="project" value="TreeGrafter"/>
</dbReference>
<dbReference type="STRING" id="1798650.A2945_02680"/>
<evidence type="ECO:0000256" key="3">
    <source>
        <dbReference type="ARBA" id="ARBA00022801"/>
    </source>
</evidence>
<dbReference type="EMBL" id="MHLA01000013">
    <property type="protein sequence ID" value="OGY99874.1"/>
    <property type="molecule type" value="Genomic_DNA"/>
</dbReference>
<feature type="binding site" evidence="5">
    <location>
        <position position="91"/>
    </location>
    <ligand>
        <name>Mg(2+)</name>
        <dbReference type="ChEBI" id="CHEBI:18420"/>
        <label>1</label>
        <note>catalytic</note>
    </ligand>
</feature>
<dbReference type="PROSITE" id="PS00629">
    <property type="entry name" value="IMP_1"/>
    <property type="match status" value="1"/>
</dbReference>
<keyword evidence="3" id="KW-0378">Hydrolase</keyword>
<dbReference type="PANTHER" id="PTHR20854">
    <property type="entry name" value="INOSITOL MONOPHOSPHATASE"/>
    <property type="match status" value="1"/>
</dbReference>